<comment type="caution">
    <text evidence="1">The sequence shown here is derived from an EMBL/GenBank/DDBJ whole genome shotgun (WGS) entry which is preliminary data.</text>
</comment>
<gene>
    <name evidence="1" type="ORF">XAT740_LOCUS43327</name>
</gene>
<dbReference type="SUPFAM" id="SSF69318">
    <property type="entry name" value="Integrin alpha N-terminal domain"/>
    <property type="match status" value="1"/>
</dbReference>
<name>A0A815XFC1_ADIRI</name>
<reference evidence="1" key="1">
    <citation type="submission" date="2021-02" db="EMBL/GenBank/DDBJ databases">
        <authorList>
            <person name="Nowell W R."/>
        </authorList>
    </citation>
    <scope>NUCLEOTIDE SEQUENCE</scope>
</reference>
<dbReference type="InterPro" id="IPR028994">
    <property type="entry name" value="Integrin_alpha_N"/>
</dbReference>
<protein>
    <submittedName>
        <fullName evidence="1">Uncharacterized protein</fullName>
    </submittedName>
</protein>
<dbReference type="AlphaFoldDB" id="A0A815XFC1"/>
<dbReference type="Proteomes" id="UP000663828">
    <property type="component" value="Unassembled WGS sequence"/>
</dbReference>
<evidence type="ECO:0000313" key="2">
    <source>
        <dbReference type="Proteomes" id="UP000663828"/>
    </source>
</evidence>
<dbReference type="EMBL" id="CAJNOR010005324">
    <property type="protein sequence ID" value="CAF1557005.1"/>
    <property type="molecule type" value="Genomic_DNA"/>
</dbReference>
<accession>A0A815XFC1</accession>
<proteinExistence type="predicted"/>
<sequence length="142" mass="16030">MVIAVTILSIILIRDHKTSSTITEITSTTEASSCNLNKTTLRIFNQTSTSISSIIANQTNHSRCEQMTFAPSEVHQMLDATLAMAVGDFDDDNLTDVILANLNSKSIQIYSKYLNGRFQDRVRYNNFFFTDYFEIADVNNDK</sequence>
<keyword evidence="2" id="KW-1185">Reference proteome</keyword>
<evidence type="ECO:0000313" key="1">
    <source>
        <dbReference type="EMBL" id="CAF1557005.1"/>
    </source>
</evidence>
<feature type="non-terminal residue" evidence="1">
    <location>
        <position position="1"/>
    </location>
</feature>
<organism evidence="1 2">
    <name type="scientific">Adineta ricciae</name>
    <name type="common">Rotifer</name>
    <dbReference type="NCBI Taxonomy" id="249248"/>
    <lineage>
        <taxon>Eukaryota</taxon>
        <taxon>Metazoa</taxon>
        <taxon>Spiralia</taxon>
        <taxon>Gnathifera</taxon>
        <taxon>Rotifera</taxon>
        <taxon>Eurotatoria</taxon>
        <taxon>Bdelloidea</taxon>
        <taxon>Adinetida</taxon>
        <taxon>Adinetidae</taxon>
        <taxon>Adineta</taxon>
    </lineage>
</organism>